<evidence type="ECO:0000313" key="3">
    <source>
        <dbReference type="Proteomes" id="UP000739538"/>
    </source>
</evidence>
<accession>A0A956SDY9</accession>
<reference evidence="2" key="1">
    <citation type="submission" date="2020-04" db="EMBL/GenBank/DDBJ databases">
        <authorList>
            <person name="Zhang T."/>
        </authorList>
    </citation>
    <scope>NUCLEOTIDE SEQUENCE</scope>
    <source>
        <strain evidence="2">HKST-UBA02</strain>
    </source>
</reference>
<evidence type="ECO:0008006" key="4">
    <source>
        <dbReference type="Google" id="ProtNLM"/>
    </source>
</evidence>
<dbReference type="AlphaFoldDB" id="A0A956SDY9"/>
<dbReference type="Proteomes" id="UP000739538">
    <property type="component" value="Unassembled WGS sequence"/>
</dbReference>
<evidence type="ECO:0000313" key="2">
    <source>
        <dbReference type="EMBL" id="MCA9756891.1"/>
    </source>
</evidence>
<keyword evidence="1" id="KW-0812">Transmembrane</keyword>
<keyword evidence="1" id="KW-0472">Membrane</keyword>
<comment type="caution">
    <text evidence="2">The sequence shown here is derived from an EMBL/GenBank/DDBJ whole genome shotgun (WGS) entry which is preliminary data.</text>
</comment>
<gene>
    <name evidence="2" type="ORF">KDA27_13890</name>
</gene>
<name>A0A956SDY9_UNCEI</name>
<sequence length="258" mass="28081">MREGKDTPFECVDPQVGDQIHLLDDPSLASPLRSELEAHLDVCHACSLLVRVDAKASQLLRAGHALPLAGAAPGPVTPSKTAARYTPAFRMRVIAGVAFAACLFLTLTAPPRSISPNAVSRGSESVHFVRPVEGEVLAAREPILEWTSIEGASRYLVEVRNDEGVAVWNGESTETELRVPSSVGLERGRAYRAILSVQPMDLVPPGSISVLFRADSIWKQLLHRVRWADPLLQIVTLLALIAFFASTLPVRRFAQKHS</sequence>
<evidence type="ECO:0000256" key="1">
    <source>
        <dbReference type="SAM" id="Phobius"/>
    </source>
</evidence>
<dbReference type="EMBL" id="JAGQHS010000071">
    <property type="protein sequence ID" value="MCA9756891.1"/>
    <property type="molecule type" value="Genomic_DNA"/>
</dbReference>
<keyword evidence="1" id="KW-1133">Transmembrane helix</keyword>
<organism evidence="2 3">
    <name type="scientific">Eiseniibacteriota bacterium</name>
    <dbReference type="NCBI Taxonomy" id="2212470"/>
    <lineage>
        <taxon>Bacteria</taxon>
        <taxon>Candidatus Eiseniibacteriota</taxon>
    </lineage>
</organism>
<feature type="transmembrane region" description="Helical" evidence="1">
    <location>
        <begin position="89"/>
        <end position="109"/>
    </location>
</feature>
<proteinExistence type="predicted"/>
<protein>
    <recommendedName>
        <fullName evidence="4">Zf-HC2 domain-containing protein</fullName>
    </recommendedName>
</protein>
<reference evidence="2" key="2">
    <citation type="journal article" date="2021" name="Microbiome">
        <title>Successional dynamics and alternative stable states in a saline activated sludge microbial community over 9 years.</title>
        <authorList>
            <person name="Wang Y."/>
            <person name="Ye J."/>
            <person name="Ju F."/>
            <person name="Liu L."/>
            <person name="Boyd J.A."/>
            <person name="Deng Y."/>
            <person name="Parks D.H."/>
            <person name="Jiang X."/>
            <person name="Yin X."/>
            <person name="Woodcroft B.J."/>
            <person name="Tyson G.W."/>
            <person name="Hugenholtz P."/>
            <person name="Polz M.F."/>
            <person name="Zhang T."/>
        </authorList>
    </citation>
    <scope>NUCLEOTIDE SEQUENCE</scope>
    <source>
        <strain evidence="2">HKST-UBA02</strain>
    </source>
</reference>
<feature type="transmembrane region" description="Helical" evidence="1">
    <location>
        <begin position="231"/>
        <end position="250"/>
    </location>
</feature>